<reference evidence="1 2" key="1">
    <citation type="submission" date="2019-08" db="EMBL/GenBank/DDBJ databases">
        <title>Whole genome sequencing of chitin degrading bacteria Chitinophaga pinensis YS16.</title>
        <authorList>
            <person name="Singh R.P."/>
            <person name="Manchanda G."/>
            <person name="Maurya I.K."/>
            <person name="Joshi N.K."/>
            <person name="Srivastava A.K."/>
        </authorList>
    </citation>
    <scope>NUCLEOTIDE SEQUENCE [LARGE SCALE GENOMIC DNA]</scope>
    <source>
        <strain evidence="1 2">YS-16</strain>
    </source>
</reference>
<dbReference type="RefSeq" id="WP_146307444.1">
    <property type="nucleotide sequence ID" value="NZ_VOHS01000037.1"/>
</dbReference>
<dbReference type="Proteomes" id="UP000318815">
    <property type="component" value="Unassembled WGS sequence"/>
</dbReference>
<keyword evidence="2" id="KW-1185">Reference proteome</keyword>
<name>A0A5C6LNR5_9BACT</name>
<dbReference type="OrthoDB" id="1521695at2"/>
<proteinExistence type="predicted"/>
<evidence type="ECO:0000313" key="2">
    <source>
        <dbReference type="Proteomes" id="UP000318815"/>
    </source>
</evidence>
<dbReference type="EMBL" id="VOHS01000037">
    <property type="protein sequence ID" value="TWV95690.1"/>
    <property type="molecule type" value="Genomic_DNA"/>
</dbReference>
<sequence length="96" mass="10883">MGKLLIASYQPLQKTVVLVPVGAANLNKEVLLDSLQRIYGKLGINYSVEVDESFRNNREWDSNHDNILQDKGSAFLSNNFTGEEKALKKLYGRRQN</sequence>
<comment type="caution">
    <text evidence="1">The sequence shown here is derived from an EMBL/GenBank/DDBJ whole genome shotgun (WGS) entry which is preliminary data.</text>
</comment>
<gene>
    <name evidence="1" type="ORF">FEF09_23950</name>
</gene>
<accession>A0A5C6LNR5</accession>
<dbReference type="AlphaFoldDB" id="A0A5C6LNR5"/>
<evidence type="ECO:0000313" key="1">
    <source>
        <dbReference type="EMBL" id="TWV95690.1"/>
    </source>
</evidence>
<organism evidence="1 2">
    <name type="scientific">Chitinophaga pinensis</name>
    <dbReference type="NCBI Taxonomy" id="79329"/>
    <lineage>
        <taxon>Bacteria</taxon>
        <taxon>Pseudomonadati</taxon>
        <taxon>Bacteroidota</taxon>
        <taxon>Chitinophagia</taxon>
        <taxon>Chitinophagales</taxon>
        <taxon>Chitinophagaceae</taxon>
        <taxon>Chitinophaga</taxon>
    </lineage>
</organism>
<protein>
    <submittedName>
        <fullName evidence="1">Uncharacterized protein</fullName>
    </submittedName>
</protein>